<keyword evidence="1" id="KW-0067">ATP-binding</keyword>
<keyword evidence="4" id="KW-1185">Reference proteome</keyword>
<sequence length="242" mass="24279">MSRPLGLADPQRTGPYRLLAELGRGGMGRVFLGVAPDGRLAAVKQVHARLAADEGFRARFRREAEASRRVSGACTAAVLDSDTEAAVPWLASVFVAGPSLGAAVARSGPLPAESVRRLAVGLATALDEGRWGRRRRWGEVGDLQGASWPAATRVKTFSTAIALVSEEAGGDEELGVVAGDVGAVAVLPREGGGGGGAVGDGADVEGAGGLVLEGLGEDLGGGPGADDVDAQVVGLGGVEGPR</sequence>
<dbReference type="Gene3D" id="3.30.200.20">
    <property type="entry name" value="Phosphorylase Kinase, domain 1"/>
    <property type="match status" value="1"/>
</dbReference>
<comment type="caution">
    <text evidence="3">The sequence shown here is derived from an EMBL/GenBank/DDBJ whole genome shotgun (WGS) entry which is preliminary data.</text>
</comment>
<dbReference type="EMBL" id="BNDW01000006">
    <property type="protein sequence ID" value="GHI20315.1"/>
    <property type="molecule type" value="Genomic_DNA"/>
</dbReference>
<feature type="binding site" evidence="1">
    <location>
        <position position="44"/>
    </location>
    <ligand>
        <name>ATP</name>
        <dbReference type="ChEBI" id="CHEBI:30616"/>
    </ligand>
</feature>
<evidence type="ECO:0000313" key="3">
    <source>
        <dbReference type="EMBL" id="GHI20315.1"/>
    </source>
</evidence>
<gene>
    <name evidence="3" type="ORF">Shyd_16860</name>
</gene>
<dbReference type="SUPFAM" id="SSF56112">
    <property type="entry name" value="Protein kinase-like (PK-like)"/>
    <property type="match status" value="1"/>
</dbReference>
<keyword evidence="1" id="KW-0547">Nucleotide-binding</keyword>
<reference evidence="3" key="1">
    <citation type="submission" date="2024-05" db="EMBL/GenBank/DDBJ databases">
        <title>Whole genome shotgun sequence of Streptomyces hydrogenans NBRC 13475.</title>
        <authorList>
            <person name="Komaki H."/>
            <person name="Tamura T."/>
        </authorList>
    </citation>
    <scope>NUCLEOTIDE SEQUENCE</scope>
    <source>
        <strain evidence="3">NBRC 13475</strain>
    </source>
</reference>
<feature type="region of interest" description="Disordered" evidence="2">
    <location>
        <begin position="218"/>
        <end position="242"/>
    </location>
</feature>
<protein>
    <recommendedName>
        <fullName evidence="5">Protein kinase domain-containing protein</fullName>
    </recommendedName>
</protein>
<accession>A0ABQ3P5M4</accession>
<evidence type="ECO:0008006" key="5">
    <source>
        <dbReference type="Google" id="ProtNLM"/>
    </source>
</evidence>
<dbReference type="InterPro" id="IPR011009">
    <property type="entry name" value="Kinase-like_dom_sf"/>
</dbReference>
<dbReference type="Proteomes" id="UP001052739">
    <property type="component" value="Unassembled WGS sequence"/>
</dbReference>
<dbReference type="PROSITE" id="PS00107">
    <property type="entry name" value="PROTEIN_KINASE_ATP"/>
    <property type="match status" value="1"/>
</dbReference>
<proteinExistence type="predicted"/>
<evidence type="ECO:0000256" key="2">
    <source>
        <dbReference type="SAM" id="MobiDB-lite"/>
    </source>
</evidence>
<evidence type="ECO:0000313" key="4">
    <source>
        <dbReference type="Proteomes" id="UP001052739"/>
    </source>
</evidence>
<dbReference type="InterPro" id="IPR017441">
    <property type="entry name" value="Protein_kinase_ATP_BS"/>
</dbReference>
<organism evidence="3 4">
    <name type="scientific">Streptomyces hydrogenans</name>
    <dbReference type="NCBI Taxonomy" id="1873719"/>
    <lineage>
        <taxon>Bacteria</taxon>
        <taxon>Bacillati</taxon>
        <taxon>Actinomycetota</taxon>
        <taxon>Actinomycetes</taxon>
        <taxon>Kitasatosporales</taxon>
        <taxon>Streptomycetaceae</taxon>
        <taxon>Streptomyces</taxon>
    </lineage>
</organism>
<evidence type="ECO:0000256" key="1">
    <source>
        <dbReference type="PROSITE-ProRule" id="PRU10141"/>
    </source>
</evidence>
<name>A0ABQ3P5M4_9ACTN</name>